<evidence type="ECO:0000313" key="2">
    <source>
        <dbReference type="EMBL" id="CAJ1370148.1"/>
    </source>
</evidence>
<feature type="region of interest" description="Disordered" evidence="1">
    <location>
        <begin position="212"/>
        <end position="249"/>
    </location>
</feature>
<dbReference type="AlphaFoldDB" id="A0AA36HJD6"/>
<evidence type="ECO:0000256" key="1">
    <source>
        <dbReference type="SAM" id="MobiDB-lite"/>
    </source>
</evidence>
<reference evidence="2" key="1">
    <citation type="submission" date="2023-08" db="EMBL/GenBank/DDBJ databases">
        <authorList>
            <person name="Chen Y."/>
            <person name="Shah S."/>
            <person name="Dougan E. K."/>
            <person name="Thang M."/>
            <person name="Chan C."/>
        </authorList>
    </citation>
    <scope>NUCLEOTIDE SEQUENCE</scope>
</reference>
<feature type="region of interest" description="Disordered" evidence="1">
    <location>
        <begin position="279"/>
        <end position="336"/>
    </location>
</feature>
<organism evidence="2 3">
    <name type="scientific">Effrenium voratum</name>
    <dbReference type="NCBI Taxonomy" id="2562239"/>
    <lineage>
        <taxon>Eukaryota</taxon>
        <taxon>Sar</taxon>
        <taxon>Alveolata</taxon>
        <taxon>Dinophyceae</taxon>
        <taxon>Suessiales</taxon>
        <taxon>Symbiodiniaceae</taxon>
        <taxon>Effrenium</taxon>
    </lineage>
</organism>
<accession>A0AA36HJD6</accession>
<name>A0AA36HJD6_9DINO</name>
<protein>
    <submittedName>
        <fullName evidence="2">Uncharacterized protein</fullName>
    </submittedName>
</protein>
<keyword evidence="3" id="KW-1185">Reference proteome</keyword>
<feature type="compositionally biased region" description="Basic and acidic residues" evidence="1">
    <location>
        <begin position="217"/>
        <end position="235"/>
    </location>
</feature>
<comment type="caution">
    <text evidence="2">The sequence shown here is derived from an EMBL/GenBank/DDBJ whole genome shotgun (WGS) entry which is preliminary data.</text>
</comment>
<sequence length="336" mass="37119">MLALLRREQELAEKEARIAEREHDVMEAESRNMRELAARRRQAEMRELRVADLESRLAEAQATRPDAGVTRLLPRDADISRPSLGRPSVGRPSVGRPSIGWPSSDSGPRASLAEPSLQPCELKMEAPVQEVQASVEFQDAHGGTVTFKLNGRGGVDFYVDGKEELCDVDCFARGRILHVAGTTGTWSPAKQAIVPEGQEELLQRVLALFHQKSPSASREEPRARLDTEKLEKSTEARSTPSETSLVGPGEELTLMEGAEIEASQAEAAVEKAGDKVVRFDRSAPLAPPVSWERPSPDESNEESSRPRLTARKRVQEAQPEPDTKWYSALRRLTRCG</sequence>
<dbReference type="EMBL" id="CAUJNA010000002">
    <property type="protein sequence ID" value="CAJ1370148.1"/>
    <property type="molecule type" value="Genomic_DNA"/>
</dbReference>
<evidence type="ECO:0000313" key="3">
    <source>
        <dbReference type="Proteomes" id="UP001178507"/>
    </source>
</evidence>
<gene>
    <name evidence="2" type="ORF">EVOR1521_LOCUS787</name>
</gene>
<dbReference type="Proteomes" id="UP001178507">
    <property type="component" value="Unassembled WGS sequence"/>
</dbReference>
<proteinExistence type="predicted"/>
<feature type="region of interest" description="Disordered" evidence="1">
    <location>
        <begin position="57"/>
        <end position="114"/>
    </location>
</feature>